<evidence type="ECO:0000256" key="1">
    <source>
        <dbReference type="SAM" id="Phobius"/>
    </source>
</evidence>
<accession>A0A9W6MQ51</accession>
<name>A0A9W6MQ51_9HYPH</name>
<reference evidence="2" key="1">
    <citation type="journal article" date="2014" name="Int. J. Syst. Evol. Microbiol.">
        <title>Complete genome sequence of Corynebacterium casei LMG S-19264T (=DSM 44701T), isolated from a smear-ripened cheese.</title>
        <authorList>
            <consortium name="US DOE Joint Genome Institute (JGI-PGF)"/>
            <person name="Walter F."/>
            <person name="Albersmeier A."/>
            <person name="Kalinowski J."/>
            <person name="Ruckert C."/>
        </authorList>
    </citation>
    <scope>NUCLEOTIDE SEQUENCE</scope>
    <source>
        <strain evidence="2">VKM B-1606</strain>
    </source>
</reference>
<feature type="transmembrane region" description="Helical" evidence="1">
    <location>
        <begin position="17"/>
        <end position="43"/>
    </location>
</feature>
<proteinExistence type="predicted"/>
<evidence type="ECO:0000313" key="2">
    <source>
        <dbReference type="EMBL" id="GLK54310.1"/>
    </source>
</evidence>
<feature type="transmembrane region" description="Helical" evidence="1">
    <location>
        <begin position="49"/>
        <end position="71"/>
    </location>
</feature>
<organism evidence="2 3">
    <name type="scientific">Methylopila capsulata</name>
    <dbReference type="NCBI Taxonomy" id="61654"/>
    <lineage>
        <taxon>Bacteria</taxon>
        <taxon>Pseudomonadati</taxon>
        <taxon>Pseudomonadota</taxon>
        <taxon>Alphaproteobacteria</taxon>
        <taxon>Hyphomicrobiales</taxon>
        <taxon>Methylopilaceae</taxon>
        <taxon>Methylopila</taxon>
    </lineage>
</organism>
<feature type="transmembrane region" description="Helical" evidence="1">
    <location>
        <begin position="149"/>
        <end position="169"/>
    </location>
</feature>
<reference evidence="2" key="2">
    <citation type="submission" date="2023-01" db="EMBL/GenBank/DDBJ databases">
        <authorList>
            <person name="Sun Q."/>
            <person name="Evtushenko L."/>
        </authorList>
    </citation>
    <scope>NUCLEOTIDE SEQUENCE</scope>
    <source>
        <strain evidence="2">VKM B-1606</strain>
    </source>
</reference>
<comment type="caution">
    <text evidence="2">The sequence shown here is derived from an EMBL/GenBank/DDBJ whole genome shotgun (WGS) entry which is preliminary data.</text>
</comment>
<gene>
    <name evidence="2" type="ORF">GCM10008170_03290</name>
</gene>
<evidence type="ECO:0000313" key="3">
    <source>
        <dbReference type="Proteomes" id="UP001143400"/>
    </source>
</evidence>
<dbReference type="Proteomes" id="UP001143400">
    <property type="component" value="Unassembled WGS sequence"/>
</dbReference>
<keyword evidence="1" id="KW-0472">Membrane</keyword>
<dbReference type="EMBL" id="BSFF01000001">
    <property type="protein sequence ID" value="GLK54310.1"/>
    <property type="molecule type" value="Genomic_DNA"/>
</dbReference>
<protein>
    <submittedName>
        <fullName evidence="2">Uncharacterized protein</fullName>
    </submittedName>
</protein>
<sequence length="181" mass="18788">MRSVTDSEGSKEQGRSVALFVAAVFLTIALVFGAIAGYWLAFYDEPHDMIAVMGGAAWACVSVVVALGLAARAGPIVGVSRHGRGTSVGAAADPDALRAEAWAVESVEWRGEASVPFDAPGPTLFMLLSGIALGCAGLALWWFGRITLGGVAVTFGIGGFLVYWAWVAWSTGRAKATTPPE</sequence>
<keyword evidence="1" id="KW-0812">Transmembrane</keyword>
<dbReference type="AlphaFoldDB" id="A0A9W6MQ51"/>
<feature type="transmembrane region" description="Helical" evidence="1">
    <location>
        <begin position="124"/>
        <end position="143"/>
    </location>
</feature>
<keyword evidence="1" id="KW-1133">Transmembrane helix</keyword>